<accession>A0A5B7HJ84</accession>
<sequence length="64" mass="7567">MISMTSNTRCVLIAVVARRHHHCRRRCHPQHQDRRKENQNHKIVNSAVTKFQVNLIKYVSKTSC</sequence>
<comment type="caution">
    <text evidence="1">The sequence shown here is derived from an EMBL/GenBank/DDBJ whole genome shotgun (WGS) entry which is preliminary data.</text>
</comment>
<reference evidence="1 2" key="1">
    <citation type="submission" date="2019-05" db="EMBL/GenBank/DDBJ databases">
        <title>Another draft genome of Portunus trituberculatus and its Hox gene families provides insights of decapod evolution.</title>
        <authorList>
            <person name="Jeong J.-H."/>
            <person name="Song I."/>
            <person name="Kim S."/>
            <person name="Choi T."/>
            <person name="Kim D."/>
            <person name="Ryu S."/>
            <person name="Kim W."/>
        </authorList>
    </citation>
    <scope>NUCLEOTIDE SEQUENCE [LARGE SCALE GENOMIC DNA]</scope>
    <source>
        <tissue evidence="1">Muscle</tissue>
    </source>
</reference>
<name>A0A5B7HJ84_PORTR</name>
<evidence type="ECO:0000313" key="1">
    <source>
        <dbReference type="EMBL" id="MPC69317.1"/>
    </source>
</evidence>
<gene>
    <name evidence="1" type="ORF">E2C01_063539</name>
</gene>
<keyword evidence="2" id="KW-1185">Reference proteome</keyword>
<dbReference type="Proteomes" id="UP000324222">
    <property type="component" value="Unassembled WGS sequence"/>
</dbReference>
<dbReference type="EMBL" id="VSRR010029210">
    <property type="protein sequence ID" value="MPC69317.1"/>
    <property type="molecule type" value="Genomic_DNA"/>
</dbReference>
<proteinExistence type="predicted"/>
<organism evidence="1 2">
    <name type="scientific">Portunus trituberculatus</name>
    <name type="common">Swimming crab</name>
    <name type="synonym">Neptunus trituberculatus</name>
    <dbReference type="NCBI Taxonomy" id="210409"/>
    <lineage>
        <taxon>Eukaryota</taxon>
        <taxon>Metazoa</taxon>
        <taxon>Ecdysozoa</taxon>
        <taxon>Arthropoda</taxon>
        <taxon>Crustacea</taxon>
        <taxon>Multicrustacea</taxon>
        <taxon>Malacostraca</taxon>
        <taxon>Eumalacostraca</taxon>
        <taxon>Eucarida</taxon>
        <taxon>Decapoda</taxon>
        <taxon>Pleocyemata</taxon>
        <taxon>Brachyura</taxon>
        <taxon>Eubrachyura</taxon>
        <taxon>Portunoidea</taxon>
        <taxon>Portunidae</taxon>
        <taxon>Portuninae</taxon>
        <taxon>Portunus</taxon>
    </lineage>
</organism>
<evidence type="ECO:0000313" key="2">
    <source>
        <dbReference type="Proteomes" id="UP000324222"/>
    </source>
</evidence>
<dbReference type="AlphaFoldDB" id="A0A5B7HJ84"/>
<protein>
    <submittedName>
        <fullName evidence="1">Uncharacterized protein</fullName>
    </submittedName>
</protein>